<evidence type="ECO:0000313" key="1">
    <source>
        <dbReference type="EMBL" id="MCA9390369.1"/>
    </source>
</evidence>
<name>A0A955RPL2_UNCKA</name>
<dbReference type="AlphaFoldDB" id="A0A955RPL2"/>
<reference evidence="1" key="1">
    <citation type="submission" date="2020-04" db="EMBL/GenBank/DDBJ databases">
        <authorList>
            <person name="Zhang T."/>
        </authorList>
    </citation>
    <scope>NUCLEOTIDE SEQUENCE</scope>
    <source>
        <strain evidence="1">HKST-UBA01</strain>
    </source>
</reference>
<gene>
    <name evidence="1" type="ORF">KC571_03090</name>
</gene>
<reference evidence="1" key="2">
    <citation type="journal article" date="2021" name="Microbiome">
        <title>Successional dynamics and alternative stable states in a saline activated sludge microbial community over 9 years.</title>
        <authorList>
            <person name="Wang Y."/>
            <person name="Ye J."/>
            <person name="Ju F."/>
            <person name="Liu L."/>
            <person name="Boyd J.A."/>
            <person name="Deng Y."/>
            <person name="Parks D.H."/>
            <person name="Jiang X."/>
            <person name="Yin X."/>
            <person name="Woodcroft B.J."/>
            <person name="Tyson G.W."/>
            <person name="Hugenholtz P."/>
            <person name="Polz M.F."/>
            <person name="Zhang T."/>
        </authorList>
    </citation>
    <scope>NUCLEOTIDE SEQUENCE</scope>
    <source>
        <strain evidence="1">HKST-UBA01</strain>
    </source>
</reference>
<accession>A0A955RPL2</accession>
<organism evidence="1 2">
    <name type="scientific">candidate division WWE3 bacterium</name>
    <dbReference type="NCBI Taxonomy" id="2053526"/>
    <lineage>
        <taxon>Bacteria</taxon>
        <taxon>Katanobacteria</taxon>
    </lineage>
</organism>
<comment type="caution">
    <text evidence="1">The sequence shown here is derived from an EMBL/GenBank/DDBJ whole genome shotgun (WGS) entry which is preliminary data.</text>
</comment>
<feature type="non-terminal residue" evidence="1">
    <location>
        <position position="1"/>
    </location>
</feature>
<dbReference type="Proteomes" id="UP000701698">
    <property type="component" value="Unassembled WGS sequence"/>
</dbReference>
<dbReference type="InterPro" id="IPR015797">
    <property type="entry name" value="NUDIX_hydrolase-like_dom_sf"/>
</dbReference>
<dbReference type="SUPFAM" id="SSF55811">
    <property type="entry name" value="Nudix"/>
    <property type="match status" value="1"/>
</dbReference>
<evidence type="ECO:0000313" key="2">
    <source>
        <dbReference type="Proteomes" id="UP000701698"/>
    </source>
</evidence>
<protein>
    <submittedName>
        <fullName evidence="1">NUDIX domain-containing protein</fullName>
    </submittedName>
</protein>
<proteinExistence type="predicted"/>
<dbReference type="Gene3D" id="3.90.79.10">
    <property type="entry name" value="Nucleoside Triphosphate Pyrophosphohydrolase"/>
    <property type="match status" value="1"/>
</dbReference>
<dbReference type="EMBL" id="JAGQKX010000077">
    <property type="protein sequence ID" value="MCA9390369.1"/>
    <property type="molecule type" value="Genomic_DNA"/>
</dbReference>
<sequence length="206" mass="24009">KLDSKILCIPAKILFQKGKWDGLKRDDLDHYYQLLLSHSEFRIREELEHDPQFKQIIPQVVFKHQDSYFLHRQVAANETRLNSLCPLPIGGHVEEFDQKIVGQDIIQAALDREVDEEVFLETEVTKRTFLGIIYLEDENPVNHVHVGIAYIFEVKNPNIRIKEEGLEDVGWVSANYLNENIDSLTYWSKVILKEHINNSFTVAPNQ</sequence>